<dbReference type="EMBL" id="DQBS01000181">
    <property type="protein sequence ID" value="HCO70537.1"/>
    <property type="molecule type" value="Genomic_DNA"/>
</dbReference>
<accession>A0A3D3TPJ4</accession>
<dbReference type="Proteomes" id="UP000264215">
    <property type="component" value="Unassembled WGS sequence"/>
</dbReference>
<protein>
    <submittedName>
        <fullName evidence="1">Lactate dehydrogenase</fullName>
    </submittedName>
</protein>
<proteinExistence type="predicted"/>
<evidence type="ECO:0000313" key="2">
    <source>
        <dbReference type="Proteomes" id="UP000264215"/>
    </source>
</evidence>
<sequence>MENMYDDVVWVDFDTLEAFMKDVFVGVGVPEEDASVCANVL</sequence>
<organism evidence="1 2">
    <name type="scientific">Mesotoga infera</name>
    <dbReference type="NCBI Taxonomy" id="1236046"/>
    <lineage>
        <taxon>Bacteria</taxon>
        <taxon>Thermotogati</taxon>
        <taxon>Thermotogota</taxon>
        <taxon>Thermotogae</taxon>
        <taxon>Kosmotogales</taxon>
        <taxon>Kosmotogaceae</taxon>
        <taxon>Mesotoga</taxon>
    </lineage>
</organism>
<dbReference type="Gene3D" id="1.10.1530.10">
    <property type="match status" value="1"/>
</dbReference>
<comment type="caution">
    <text evidence="1">The sequence shown here is derived from an EMBL/GenBank/DDBJ whole genome shotgun (WGS) entry which is preliminary data.</text>
</comment>
<dbReference type="InterPro" id="IPR043144">
    <property type="entry name" value="Mal/L-sulf/L-lact_DH-like_ah"/>
</dbReference>
<evidence type="ECO:0000313" key="1">
    <source>
        <dbReference type="EMBL" id="HCO70537.1"/>
    </source>
</evidence>
<dbReference type="AlphaFoldDB" id="A0A3D3TPJ4"/>
<reference evidence="1 2" key="1">
    <citation type="journal article" date="2018" name="Nat. Biotechnol.">
        <title>A standardized bacterial taxonomy based on genome phylogeny substantially revises the tree of life.</title>
        <authorList>
            <person name="Parks D.H."/>
            <person name="Chuvochina M."/>
            <person name="Waite D.W."/>
            <person name="Rinke C."/>
            <person name="Skarshewski A."/>
            <person name="Chaumeil P.A."/>
            <person name="Hugenholtz P."/>
        </authorList>
    </citation>
    <scope>NUCLEOTIDE SEQUENCE [LARGE SCALE GENOMIC DNA]</scope>
    <source>
        <strain evidence="1">UBA9905</strain>
    </source>
</reference>
<feature type="non-terminal residue" evidence="1">
    <location>
        <position position="41"/>
    </location>
</feature>
<name>A0A3D3TPJ4_9BACT</name>
<gene>
    <name evidence="1" type="ORF">DIT26_08220</name>
</gene>